<proteinExistence type="predicted"/>
<keyword evidence="3" id="KW-1185">Reference proteome</keyword>
<gene>
    <name evidence="2" type="ORF">VNO77_17930</name>
</gene>
<comment type="caution">
    <text evidence="2">The sequence shown here is derived from an EMBL/GenBank/DDBJ whole genome shotgun (WGS) entry which is preliminary data.</text>
</comment>
<sequence>MNNFVSWTMILFTMIIRKLKREVGSTIYSFRESSVGQNSETEPSNSNQKPVIPIENFKNQICDRYSELIPVQ</sequence>
<evidence type="ECO:0000313" key="2">
    <source>
        <dbReference type="EMBL" id="KAK7337363.1"/>
    </source>
</evidence>
<evidence type="ECO:0000313" key="3">
    <source>
        <dbReference type="Proteomes" id="UP001367508"/>
    </source>
</evidence>
<dbReference type="AlphaFoldDB" id="A0AAN9LNH3"/>
<accession>A0AAN9LNH3</accession>
<dbReference type="EMBL" id="JAYMYQ010000004">
    <property type="protein sequence ID" value="KAK7337363.1"/>
    <property type="molecule type" value="Genomic_DNA"/>
</dbReference>
<name>A0AAN9LNH3_CANGL</name>
<reference evidence="2 3" key="1">
    <citation type="submission" date="2024-01" db="EMBL/GenBank/DDBJ databases">
        <title>The genomes of 5 underutilized Papilionoideae crops provide insights into root nodulation and disease resistanc.</title>
        <authorList>
            <person name="Jiang F."/>
        </authorList>
    </citation>
    <scope>NUCLEOTIDE SEQUENCE [LARGE SCALE GENOMIC DNA]</scope>
    <source>
        <strain evidence="2">LVBAO_FW01</strain>
        <tissue evidence="2">Leaves</tissue>
    </source>
</reference>
<evidence type="ECO:0000256" key="1">
    <source>
        <dbReference type="SAM" id="MobiDB-lite"/>
    </source>
</evidence>
<feature type="compositionally biased region" description="Polar residues" evidence="1">
    <location>
        <begin position="32"/>
        <end position="49"/>
    </location>
</feature>
<organism evidence="2 3">
    <name type="scientific">Canavalia gladiata</name>
    <name type="common">Sword bean</name>
    <name type="synonym">Dolichos gladiatus</name>
    <dbReference type="NCBI Taxonomy" id="3824"/>
    <lineage>
        <taxon>Eukaryota</taxon>
        <taxon>Viridiplantae</taxon>
        <taxon>Streptophyta</taxon>
        <taxon>Embryophyta</taxon>
        <taxon>Tracheophyta</taxon>
        <taxon>Spermatophyta</taxon>
        <taxon>Magnoliopsida</taxon>
        <taxon>eudicotyledons</taxon>
        <taxon>Gunneridae</taxon>
        <taxon>Pentapetalae</taxon>
        <taxon>rosids</taxon>
        <taxon>fabids</taxon>
        <taxon>Fabales</taxon>
        <taxon>Fabaceae</taxon>
        <taxon>Papilionoideae</taxon>
        <taxon>50 kb inversion clade</taxon>
        <taxon>NPAAA clade</taxon>
        <taxon>indigoferoid/millettioid clade</taxon>
        <taxon>Phaseoleae</taxon>
        <taxon>Canavalia</taxon>
    </lineage>
</organism>
<feature type="region of interest" description="Disordered" evidence="1">
    <location>
        <begin position="32"/>
        <end position="51"/>
    </location>
</feature>
<dbReference type="Proteomes" id="UP001367508">
    <property type="component" value="Unassembled WGS sequence"/>
</dbReference>
<protein>
    <submittedName>
        <fullName evidence="2">Uncharacterized protein</fullName>
    </submittedName>
</protein>